<reference evidence="3 4" key="1">
    <citation type="submission" date="2019-02" db="EMBL/GenBank/DDBJ databases">
        <title>Deep-cultivation of Planctomycetes and their phenomic and genomic characterization uncovers novel biology.</title>
        <authorList>
            <person name="Wiegand S."/>
            <person name="Jogler M."/>
            <person name="Boedeker C."/>
            <person name="Pinto D."/>
            <person name="Vollmers J."/>
            <person name="Rivas-Marin E."/>
            <person name="Kohn T."/>
            <person name="Peeters S.H."/>
            <person name="Heuer A."/>
            <person name="Rast P."/>
            <person name="Oberbeckmann S."/>
            <person name="Bunk B."/>
            <person name="Jeske O."/>
            <person name="Meyerdierks A."/>
            <person name="Storesund J.E."/>
            <person name="Kallscheuer N."/>
            <person name="Luecker S."/>
            <person name="Lage O.M."/>
            <person name="Pohl T."/>
            <person name="Merkel B.J."/>
            <person name="Hornburger P."/>
            <person name="Mueller R.-W."/>
            <person name="Bruemmer F."/>
            <person name="Labrenz M."/>
            <person name="Spormann A.M."/>
            <person name="Op Den Camp H."/>
            <person name="Overmann J."/>
            <person name="Amann R."/>
            <person name="Jetten M.S.M."/>
            <person name="Mascher T."/>
            <person name="Medema M.H."/>
            <person name="Devos D.P."/>
            <person name="Kaster A.-K."/>
            <person name="Ovreas L."/>
            <person name="Rohde M."/>
            <person name="Galperin M.Y."/>
            <person name="Jogler C."/>
        </authorList>
    </citation>
    <scope>NUCLEOTIDE SEQUENCE [LARGE SCALE GENOMIC DNA]</scope>
    <source>
        <strain evidence="3 4">KOR42</strain>
    </source>
</reference>
<organism evidence="3 4">
    <name type="scientific">Thalassoglobus neptunius</name>
    <dbReference type="NCBI Taxonomy" id="1938619"/>
    <lineage>
        <taxon>Bacteria</taxon>
        <taxon>Pseudomonadati</taxon>
        <taxon>Planctomycetota</taxon>
        <taxon>Planctomycetia</taxon>
        <taxon>Planctomycetales</taxon>
        <taxon>Planctomycetaceae</taxon>
        <taxon>Thalassoglobus</taxon>
    </lineage>
</organism>
<proteinExistence type="predicted"/>
<keyword evidence="4" id="KW-1185">Reference proteome</keyword>
<dbReference type="Proteomes" id="UP000317243">
    <property type="component" value="Unassembled WGS sequence"/>
</dbReference>
<dbReference type="InterPro" id="IPR036278">
    <property type="entry name" value="Sialidase_sf"/>
</dbReference>
<dbReference type="SUPFAM" id="SSF52266">
    <property type="entry name" value="SGNH hydrolase"/>
    <property type="match status" value="1"/>
</dbReference>
<dbReference type="GO" id="GO:0016788">
    <property type="term" value="F:hydrolase activity, acting on ester bonds"/>
    <property type="evidence" value="ECO:0007669"/>
    <property type="project" value="UniProtKB-ARBA"/>
</dbReference>
<dbReference type="AlphaFoldDB" id="A0A5C5W185"/>
<dbReference type="Gene3D" id="2.120.10.10">
    <property type="match status" value="1"/>
</dbReference>
<dbReference type="RefSeq" id="WP_197441422.1">
    <property type="nucleotide sequence ID" value="NZ_SIHI01000032.1"/>
</dbReference>
<comment type="caution">
    <text evidence="3">The sequence shown here is derived from an EMBL/GenBank/DDBJ whole genome shotgun (WGS) entry which is preliminary data.</text>
</comment>
<name>A0A5C5W185_9PLAN</name>
<dbReference type="Pfam" id="PF03629">
    <property type="entry name" value="SASA"/>
    <property type="match status" value="1"/>
</dbReference>
<dbReference type="InterPro" id="IPR005181">
    <property type="entry name" value="SASA"/>
</dbReference>
<dbReference type="EMBL" id="SIHI01000032">
    <property type="protein sequence ID" value="TWT43532.1"/>
    <property type="molecule type" value="Genomic_DNA"/>
</dbReference>
<dbReference type="InterPro" id="IPR052940">
    <property type="entry name" value="Carb_Esterase_6"/>
</dbReference>
<dbReference type="InterPro" id="IPR036514">
    <property type="entry name" value="SGNH_hydro_sf"/>
</dbReference>
<gene>
    <name evidence="3" type="primary">axe1-6A_1</name>
    <name evidence="3" type="ORF">KOR42_44730</name>
</gene>
<evidence type="ECO:0000259" key="2">
    <source>
        <dbReference type="Pfam" id="PF03629"/>
    </source>
</evidence>
<evidence type="ECO:0000313" key="3">
    <source>
        <dbReference type="EMBL" id="TWT43532.1"/>
    </source>
</evidence>
<sequence length="654" mass="73607">MAERLAAARVIVLFVLAFLLSPTLVRGQIGDVSNKDDVHLFLLIGQSNMAGRGRVMPSDETPHPRVFMFNKDKEWVPAIDPLHFDKPKIAGVGLGKTFGIEIAHDNPKIAVGLIPCAVGGSSITTWEPGILHESTKSHPWDDAISRAKAALQSGTLKGILWHQGESDSNAKRSDSYQSDLQDLIERIRTELNAEEVPFLIGQLGQFEERPWNEYRQQVDAAHRSQIELHENNAFVSSYGLKHKGDETHFDTDSYREFGRRYADAYRKLTEADRPDVSQMPFQIERIIAHQGFDKQTCWVHARAGVIPPEVEGSSDSHPEVVLTTQALELTGSDVFHAIHTSRSTDGGAIWTPLVADSDFEREHLSENIEQTVCDFTPAWHAATKTLLGIGHTVVYEKNRVKRVRPRSTAYSVFDPTTGDWSPYQTLKLPDEPRFQNAGAGSAQRLDLPNGDILLPIYFKEPSQNQLSSTVCRCRFDGTDLTYLEHGSEMTVPIKRGLYEPSITSFNGKFYLTMRNDNGAYVAVSDDGLKYSTPQLWRFDDGEELGSYNTQAHWVSHPKGLFLVYTRRGLDNDHVFRHRAPLVIGRVDPETQRVIRATERILVPEYGARLGNFGITEVSEEETWVTVAEWMQPVGVEKYGSNNRIWVARLLWEAD</sequence>
<dbReference type="CDD" id="cd15482">
    <property type="entry name" value="Sialidase_non-viral"/>
    <property type="match status" value="1"/>
</dbReference>
<dbReference type="PANTHER" id="PTHR31988">
    <property type="entry name" value="ESTERASE, PUTATIVE (DUF303)-RELATED"/>
    <property type="match status" value="1"/>
</dbReference>
<keyword evidence="1" id="KW-0378">Hydrolase</keyword>
<dbReference type="PANTHER" id="PTHR31988:SF19">
    <property type="entry name" value="9-O-ACETYL-N-ACETYLNEURAMINIC ACID DEACETYLASE-RELATED"/>
    <property type="match status" value="1"/>
</dbReference>
<protein>
    <submittedName>
        <fullName evidence="3">Carbohydrate acetyl esterase/feruloyl esterase</fullName>
    </submittedName>
</protein>
<dbReference type="Gene3D" id="3.40.50.1110">
    <property type="entry name" value="SGNH hydrolase"/>
    <property type="match status" value="1"/>
</dbReference>
<evidence type="ECO:0000256" key="1">
    <source>
        <dbReference type="ARBA" id="ARBA00022801"/>
    </source>
</evidence>
<accession>A0A5C5W185</accession>
<evidence type="ECO:0000313" key="4">
    <source>
        <dbReference type="Proteomes" id="UP000317243"/>
    </source>
</evidence>
<dbReference type="SUPFAM" id="SSF50939">
    <property type="entry name" value="Sialidases"/>
    <property type="match status" value="1"/>
</dbReference>
<feature type="domain" description="Sialate O-acetylesterase" evidence="2">
    <location>
        <begin position="38"/>
        <end position="266"/>
    </location>
</feature>